<protein>
    <submittedName>
        <fullName evidence="1">Uncharacterized protein</fullName>
    </submittedName>
</protein>
<accession>A0AAD7DWF7</accession>
<reference evidence="1" key="1">
    <citation type="submission" date="2023-03" db="EMBL/GenBank/DDBJ databases">
        <title>Massive genome expansion in bonnet fungi (Mycena s.s.) driven by repeated elements and novel gene families across ecological guilds.</title>
        <authorList>
            <consortium name="Lawrence Berkeley National Laboratory"/>
            <person name="Harder C.B."/>
            <person name="Miyauchi S."/>
            <person name="Viragh M."/>
            <person name="Kuo A."/>
            <person name="Thoen E."/>
            <person name="Andreopoulos B."/>
            <person name="Lu D."/>
            <person name="Skrede I."/>
            <person name="Drula E."/>
            <person name="Henrissat B."/>
            <person name="Morin E."/>
            <person name="Kohler A."/>
            <person name="Barry K."/>
            <person name="LaButti K."/>
            <person name="Morin E."/>
            <person name="Salamov A."/>
            <person name="Lipzen A."/>
            <person name="Mereny Z."/>
            <person name="Hegedus B."/>
            <person name="Baldrian P."/>
            <person name="Stursova M."/>
            <person name="Weitz H."/>
            <person name="Taylor A."/>
            <person name="Grigoriev I.V."/>
            <person name="Nagy L.G."/>
            <person name="Martin F."/>
            <person name="Kauserud H."/>
        </authorList>
    </citation>
    <scope>NUCLEOTIDE SEQUENCE</scope>
    <source>
        <strain evidence="1">CBHHK067</strain>
    </source>
</reference>
<dbReference type="Proteomes" id="UP001221757">
    <property type="component" value="Unassembled WGS sequence"/>
</dbReference>
<sequence length="282" mass="30826">MPPLWSGLHIPRLKIGGPVSKHIEAWLDRAGTCPISISLGLSSPISDRGLDYDSEVVKPITDASSRIHHLEITGWWRPPDFYHFWHSAQRSCRPSQPASSLGASLRFDNRVLGIGGGHRWCKNLVRCSLSITHSGRLLPRPASALPSLQSLSLILDEDIIFDKSSLLFFLGSIPRITQLQLVGYSQDMVDDIFLSHLTPTAEQPARHLCPLLSHLEATGSTHCTFSDDVILNFVQDLPSKEAAVLLLGEFLADAEYDGSTWFTDGSLLLGSAGGAAVQVVQE</sequence>
<comment type="caution">
    <text evidence="1">The sequence shown here is derived from an EMBL/GenBank/DDBJ whole genome shotgun (WGS) entry which is preliminary data.</text>
</comment>
<name>A0AAD7DWF7_MYCRO</name>
<keyword evidence="2" id="KW-1185">Reference proteome</keyword>
<proteinExistence type="predicted"/>
<evidence type="ECO:0000313" key="2">
    <source>
        <dbReference type="Proteomes" id="UP001221757"/>
    </source>
</evidence>
<organism evidence="1 2">
    <name type="scientific">Mycena rosella</name>
    <name type="common">Pink bonnet</name>
    <name type="synonym">Agaricus rosellus</name>
    <dbReference type="NCBI Taxonomy" id="1033263"/>
    <lineage>
        <taxon>Eukaryota</taxon>
        <taxon>Fungi</taxon>
        <taxon>Dikarya</taxon>
        <taxon>Basidiomycota</taxon>
        <taxon>Agaricomycotina</taxon>
        <taxon>Agaricomycetes</taxon>
        <taxon>Agaricomycetidae</taxon>
        <taxon>Agaricales</taxon>
        <taxon>Marasmiineae</taxon>
        <taxon>Mycenaceae</taxon>
        <taxon>Mycena</taxon>
    </lineage>
</organism>
<dbReference type="AlphaFoldDB" id="A0AAD7DWF7"/>
<evidence type="ECO:0000313" key="1">
    <source>
        <dbReference type="EMBL" id="KAJ7701415.1"/>
    </source>
</evidence>
<dbReference type="EMBL" id="JARKIE010000017">
    <property type="protein sequence ID" value="KAJ7701415.1"/>
    <property type="molecule type" value="Genomic_DNA"/>
</dbReference>
<gene>
    <name evidence="1" type="ORF">B0H17DRAFT_1176436</name>
</gene>